<feature type="region of interest" description="Disordered" evidence="1">
    <location>
        <begin position="1"/>
        <end position="43"/>
    </location>
</feature>
<feature type="compositionally biased region" description="Acidic residues" evidence="1">
    <location>
        <begin position="8"/>
        <end position="17"/>
    </location>
</feature>
<gene>
    <name evidence="2" type="ORF">BJ971_002219</name>
</gene>
<dbReference type="Proteomes" id="UP000578112">
    <property type="component" value="Unassembled WGS sequence"/>
</dbReference>
<sequence length="51" mass="5302">MSEIVENTPEETPEESEAVLSLQETDAEEEDVQAHSAPGAAASTLSLAICA</sequence>
<comment type="caution">
    <text evidence="2">The sequence shown here is derived from an EMBL/GenBank/DDBJ whole genome shotgun (WGS) entry which is preliminary data.</text>
</comment>
<accession>A0A7W7MP15</accession>
<evidence type="ECO:0000313" key="3">
    <source>
        <dbReference type="Proteomes" id="UP000578112"/>
    </source>
</evidence>
<reference evidence="2 3" key="1">
    <citation type="submission" date="2020-08" db="EMBL/GenBank/DDBJ databases">
        <title>Sequencing the genomes of 1000 actinobacteria strains.</title>
        <authorList>
            <person name="Klenk H.-P."/>
        </authorList>
    </citation>
    <scope>NUCLEOTIDE SEQUENCE [LARGE SCALE GENOMIC DNA]</scope>
    <source>
        <strain evidence="2 3">DSM 43149</strain>
    </source>
</reference>
<name>A0A7W7MP15_9ACTN</name>
<evidence type="ECO:0000313" key="2">
    <source>
        <dbReference type="EMBL" id="MBB4761663.1"/>
    </source>
</evidence>
<protein>
    <submittedName>
        <fullName evidence="2">Uncharacterized protein</fullName>
    </submittedName>
</protein>
<proteinExistence type="predicted"/>
<dbReference type="EMBL" id="JACHNH010000001">
    <property type="protein sequence ID" value="MBB4761663.1"/>
    <property type="molecule type" value="Genomic_DNA"/>
</dbReference>
<dbReference type="AlphaFoldDB" id="A0A7W7MP15"/>
<keyword evidence="3" id="KW-1185">Reference proteome</keyword>
<evidence type="ECO:0000256" key="1">
    <source>
        <dbReference type="SAM" id="MobiDB-lite"/>
    </source>
</evidence>
<organism evidence="2 3">
    <name type="scientific">Actinoplanes digitatis</name>
    <dbReference type="NCBI Taxonomy" id="1868"/>
    <lineage>
        <taxon>Bacteria</taxon>
        <taxon>Bacillati</taxon>
        <taxon>Actinomycetota</taxon>
        <taxon>Actinomycetes</taxon>
        <taxon>Micromonosporales</taxon>
        <taxon>Micromonosporaceae</taxon>
        <taxon>Actinoplanes</taxon>
    </lineage>
</organism>
<dbReference type="RefSeq" id="WP_184992201.1">
    <property type="nucleotide sequence ID" value="NZ_BOMK01000001.1"/>
</dbReference>